<dbReference type="EMBL" id="LHQQ01000277">
    <property type="protein sequence ID" value="KOS38027.1"/>
    <property type="molecule type" value="Genomic_DNA"/>
</dbReference>
<organism evidence="1 2">
    <name type="scientific">Penicillium nordicum</name>
    <dbReference type="NCBI Taxonomy" id="229535"/>
    <lineage>
        <taxon>Eukaryota</taxon>
        <taxon>Fungi</taxon>
        <taxon>Dikarya</taxon>
        <taxon>Ascomycota</taxon>
        <taxon>Pezizomycotina</taxon>
        <taxon>Eurotiomycetes</taxon>
        <taxon>Eurotiomycetidae</taxon>
        <taxon>Eurotiales</taxon>
        <taxon>Aspergillaceae</taxon>
        <taxon>Penicillium</taxon>
    </lineage>
</organism>
<evidence type="ECO:0000313" key="2">
    <source>
        <dbReference type="Proteomes" id="UP000037696"/>
    </source>
</evidence>
<comment type="caution">
    <text evidence="1">The sequence shown here is derived from an EMBL/GenBank/DDBJ whole genome shotgun (WGS) entry which is preliminary data.</text>
</comment>
<dbReference type="AlphaFoldDB" id="A0A0M8NVA0"/>
<accession>A0A0M8NVA0</accession>
<name>A0A0M8NVA0_9EURO</name>
<sequence>MATPAAVACNQVESRHATRTIKDILSLECFKAAWKHGKRTLEIAKDPRLIRTVLSGPPQQMSYAGLAEVALFALGFETIQWQCGNSSQPPMSESSFMLVQ</sequence>
<dbReference type="Proteomes" id="UP000037696">
    <property type="component" value="Unassembled WGS sequence"/>
</dbReference>
<gene>
    <name evidence="1" type="ORF">ACN38_g11154</name>
</gene>
<keyword evidence="2" id="KW-1185">Reference proteome</keyword>
<proteinExistence type="predicted"/>
<protein>
    <submittedName>
        <fullName evidence="1">Uncharacterized protein</fullName>
    </submittedName>
</protein>
<reference evidence="1 2" key="1">
    <citation type="submission" date="2015-08" db="EMBL/GenBank/DDBJ databases">
        <title>Genome sequencing of Penicillium nordicum.</title>
        <authorList>
            <person name="Nguyen H.D."/>
            <person name="Seifert K.A."/>
        </authorList>
    </citation>
    <scope>NUCLEOTIDE SEQUENCE [LARGE SCALE GENOMIC DNA]</scope>
    <source>
        <strain evidence="1 2">DAOMC 185683</strain>
    </source>
</reference>
<evidence type="ECO:0000313" key="1">
    <source>
        <dbReference type="EMBL" id="KOS38027.1"/>
    </source>
</evidence>